<dbReference type="Proteomes" id="UP000325081">
    <property type="component" value="Unassembled WGS sequence"/>
</dbReference>
<name>A0A5A7QZM4_STRAF</name>
<feature type="compositionally biased region" description="Basic and acidic residues" evidence="1">
    <location>
        <begin position="1"/>
        <end position="22"/>
    </location>
</feature>
<sequence>MGEEQIDHMEKKLSEAECEGRRRNPGGARPWKLKSSAGMWWKKRGVWWVFGQVKGSTPLKAAFGLWFGLLGNGPKGCFMLEADYFGFSHFLIAQLSLSHKQRFKTNLGLVQAE</sequence>
<gene>
    <name evidence="2" type="ORF">STAS_27883</name>
</gene>
<evidence type="ECO:0000313" key="3">
    <source>
        <dbReference type="Proteomes" id="UP000325081"/>
    </source>
</evidence>
<proteinExistence type="predicted"/>
<keyword evidence="3" id="KW-1185">Reference proteome</keyword>
<feature type="region of interest" description="Disordered" evidence="1">
    <location>
        <begin position="1"/>
        <end position="31"/>
    </location>
</feature>
<dbReference type="EMBL" id="BKCP01009403">
    <property type="protein sequence ID" value="GER50566.1"/>
    <property type="molecule type" value="Genomic_DNA"/>
</dbReference>
<dbReference type="AlphaFoldDB" id="A0A5A7QZM4"/>
<evidence type="ECO:0000313" key="2">
    <source>
        <dbReference type="EMBL" id="GER50566.1"/>
    </source>
</evidence>
<protein>
    <submittedName>
        <fullName evidence="2">Branched-chain amino acid ABC transporter</fullName>
    </submittedName>
</protein>
<reference evidence="3" key="1">
    <citation type="journal article" date="2019" name="Curr. Biol.">
        <title>Genome Sequence of Striga asiatica Provides Insight into the Evolution of Plant Parasitism.</title>
        <authorList>
            <person name="Yoshida S."/>
            <person name="Kim S."/>
            <person name="Wafula E.K."/>
            <person name="Tanskanen J."/>
            <person name="Kim Y.M."/>
            <person name="Honaas L."/>
            <person name="Yang Z."/>
            <person name="Spallek T."/>
            <person name="Conn C.E."/>
            <person name="Ichihashi Y."/>
            <person name="Cheong K."/>
            <person name="Cui S."/>
            <person name="Der J.P."/>
            <person name="Gundlach H."/>
            <person name="Jiao Y."/>
            <person name="Hori C."/>
            <person name="Ishida J.K."/>
            <person name="Kasahara H."/>
            <person name="Kiba T."/>
            <person name="Kim M.S."/>
            <person name="Koo N."/>
            <person name="Laohavisit A."/>
            <person name="Lee Y.H."/>
            <person name="Lumba S."/>
            <person name="McCourt P."/>
            <person name="Mortimer J.C."/>
            <person name="Mutuku J.M."/>
            <person name="Nomura T."/>
            <person name="Sasaki-Sekimoto Y."/>
            <person name="Seto Y."/>
            <person name="Wang Y."/>
            <person name="Wakatake T."/>
            <person name="Sakakibara H."/>
            <person name="Demura T."/>
            <person name="Yamaguchi S."/>
            <person name="Yoneyama K."/>
            <person name="Manabe R.I."/>
            <person name="Nelson D.C."/>
            <person name="Schulman A.H."/>
            <person name="Timko M.P."/>
            <person name="dePamphilis C.W."/>
            <person name="Choi D."/>
            <person name="Shirasu K."/>
        </authorList>
    </citation>
    <scope>NUCLEOTIDE SEQUENCE [LARGE SCALE GENOMIC DNA]</scope>
    <source>
        <strain evidence="3">cv. UVA1</strain>
    </source>
</reference>
<comment type="caution">
    <text evidence="2">The sequence shown here is derived from an EMBL/GenBank/DDBJ whole genome shotgun (WGS) entry which is preliminary data.</text>
</comment>
<organism evidence="2 3">
    <name type="scientific">Striga asiatica</name>
    <name type="common">Asiatic witchweed</name>
    <name type="synonym">Buchnera asiatica</name>
    <dbReference type="NCBI Taxonomy" id="4170"/>
    <lineage>
        <taxon>Eukaryota</taxon>
        <taxon>Viridiplantae</taxon>
        <taxon>Streptophyta</taxon>
        <taxon>Embryophyta</taxon>
        <taxon>Tracheophyta</taxon>
        <taxon>Spermatophyta</taxon>
        <taxon>Magnoliopsida</taxon>
        <taxon>eudicotyledons</taxon>
        <taxon>Gunneridae</taxon>
        <taxon>Pentapetalae</taxon>
        <taxon>asterids</taxon>
        <taxon>lamiids</taxon>
        <taxon>Lamiales</taxon>
        <taxon>Orobanchaceae</taxon>
        <taxon>Buchnereae</taxon>
        <taxon>Striga</taxon>
    </lineage>
</organism>
<evidence type="ECO:0000256" key="1">
    <source>
        <dbReference type="SAM" id="MobiDB-lite"/>
    </source>
</evidence>
<accession>A0A5A7QZM4</accession>